<dbReference type="InterPro" id="IPR050317">
    <property type="entry name" value="Plant_Fungal_Acyltransferase"/>
</dbReference>
<dbReference type="Pfam" id="PF02458">
    <property type="entry name" value="Transferase"/>
    <property type="match status" value="1"/>
</dbReference>
<evidence type="ECO:0000256" key="1">
    <source>
        <dbReference type="ARBA" id="ARBA00022679"/>
    </source>
</evidence>
<organism evidence="2 3">
    <name type="scientific">Penicillium diatomitis</name>
    <dbReference type="NCBI Taxonomy" id="2819901"/>
    <lineage>
        <taxon>Eukaryota</taxon>
        <taxon>Fungi</taxon>
        <taxon>Dikarya</taxon>
        <taxon>Ascomycota</taxon>
        <taxon>Pezizomycotina</taxon>
        <taxon>Eurotiomycetes</taxon>
        <taxon>Eurotiomycetidae</taxon>
        <taxon>Eurotiales</taxon>
        <taxon>Aspergillaceae</taxon>
        <taxon>Penicillium</taxon>
    </lineage>
</organism>
<evidence type="ECO:0000313" key="3">
    <source>
        <dbReference type="Proteomes" id="UP001148312"/>
    </source>
</evidence>
<dbReference type="RefSeq" id="XP_056788859.1">
    <property type="nucleotide sequence ID" value="XM_056935935.1"/>
</dbReference>
<evidence type="ECO:0000313" key="2">
    <source>
        <dbReference type="EMBL" id="KAJ5482887.1"/>
    </source>
</evidence>
<gene>
    <name evidence="2" type="ORF">N7539_006333</name>
</gene>
<comment type="caution">
    <text evidence="2">The sequence shown here is derived from an EMBL/GenBank/DDBJ whole genome shotgun (WGS) entry which is preliminary data.</text>
</comment>
<dbReference type="AlphaFoldDB" id="A0A9X0BSU2"/>
<accession>A0A9X0BSU2</accession>
<dbReference type="EMBL" id="JAPWDQ010000008">
    <property type="protein sequence ID" value="KAJ5482887.1"/>
    <property type="molecule type" value="Genomic_DNA"/>
</dbReference>
<name>A0A9X0BSU2_9EURO</name>
<protein>
    <submittedName>
        <fullName evidence="2">Transferase</fullName>
    </submittedName>
</protein>
<dbReference type="GO" id="GO:0044550">
    <property type="term" value="P:secondary metabolite biosynthetic process"/>
    <property type="evidence" value="ECO:0007669"/>
    <property type="project" value="TreeGrafter"/>
</dbReference>
<dbReference type="GeneID" id="81626184"/>
<dbReference type="PANTHER" id="PTHR31642:SF310">
    <property type="entry name" value="FATTY ALCOHOL:CAFFEOYL-COA ACYLTRANSFERASE"/>
    <property type="match status" value="1"/>
</dbReference>
<dbReference type="Proteomes" id="UP001148312">
    <property type="component" value="Unassembled WGS sequence"/>
</dbReference>
<dbReference type="GO" id="GO:0016747">
    <property type="term" value="F:acyltransferase activity, transferring groups other than amino-acyl groups"/>
    <property type="evidence" value="ECO:0007669"/>
    <property type="project" value="TreeGrafter"/>
</dbReference>
<keyword evidence="3" id="KW-1185">Reference proteome</keyword>
<keyword evidence="1 2" id="KW-0808">Transferase</keyword>
<dbReference type="PANTHER" id="PTHR31642">
    <property type="entry name" value="TRICHOTHECENE 3-O-ACETYLTRANSFERASE"/>
    <property type="match status" value="1"/>
</dbReference>
<dbReference type="Gene3D" id="3.30.559.10">
    <property type="entry name" value="Chloramphenicol acetyltransferase-like domain"/>
    <property type="match status" value="2"/>
</dbReference>
<reference evidence="2" key="1">
    <citation type="submission" date="2022-12" db="EMBL/GenBank/DDBJ databases">
        <authorList>
            <person name="Petersen C."/>
        </authorList>
    </citation>
    <scope>NUCLEOTIDE SEQUENCE</scope>
    <source>
        <strain evidence="2">IBT 30728</strain>
    </source>
</reference>
<reference evidence="2" key="2">
    <citation type="journal article" date="2023" name="IMA Fungus">
        <title>Comparative genomic study of the Penicillium genus elucidates a diverse pangenome and 15 lateral gene transfer events.</title>
        <authorList>
            <person name="Petersen C."/>
            <person name="Sorensen T."/>
            <person name="Nielsen M.R."/>
            <person name="Sondergaard T.E."/>
            <person name="Sorensen J.L."/>
            <person name="Fitzpatrick D.A."/>
            <person name="Frisvad J.C."/>
            <person name="Nielsen K.L."/>
        </authorList>
    </citation>
    <scope>NUCLEOTIDE SEQUENCE</scope>
    <source>
        <strain evidence="2">IBT 30728</strain>
    </source>
</reference>
<sequence>MAEQTKYKLSDLDKSGFHMEVPLLLFYQISPEVNVQELLSSLKAGLNNALGALPFMTGELQLQENGELCIIKDENSKLEFDINQVNSTGQPSFSDLARTSFAPDQMGYAKYLPAAATDRKPACLLKLSLLEGGLVLGARINHATGDWFSIDRFLSLIFQGCKAHREGAEMPTFTPDLNRGPFNTPLDAAEYTRQESVEKLQFFYVMEKSQWKPPAGSLSSFEAKIYRVDGATLKALKGECLPYLREGGFVSSYDVLSALIWTSITRARLHLDPTKKGCLSRLIQPIDVRSRDPGHTSSEHYFGNAVIATQAGPINSDDFTSEDDPVRGLALAAATIRKSTKAVDISLVNHLTSLRSSLGPTEMMGSHADFTNMDVFVNTWALANIERYDLGHGVAPVALRMHTALPGACAVILPTLPRSSERAFDLHLQASTKEHDFLKNDVVFSKYIQSF</sequence>
<proteinExistence type="predicted"/>
<dbReference type="InterPro" id="IPR023213">
    <property type="entry name" value="CAT-like_dom_sf"/>
</dbReference>